<dbReference type="SMART" id="SM00411">
    <property type="entry name" value="BHL"/>
    <property type="match status" value="1"/>
</dbReference>
<keyword evidence="1" id="KW-0238">DNA-binding</keyword>
<evidence type="ECO:0000313" key="2">
    <source>
        <dbReference type="EMBL" id="KKN64598.1"/>
    </source>
</evidence>
<comment type="caution">
    <text evidence="2">The sequence shown here is derived from an EMBL/GenBank/DDBJ whole genome shotgun (WGS) entry which is preliminary data.</text>
</comment>
<dbReference type="PROSITE" id="PS00045">
    <property type="entry name" value="HISTONE_LIKE"/>
    <property type="match status" value="1"/>
</dbReference>
<accession>A0A0F9VFK7</accession>
<dbReference type="GO" id="GO:0030527">
    <property type="term" value="F:structural constituent of chromatin"/>
    <property type="evidence" value="ECO:0007669"/>
    <property type="project" value="InterPro"/>
</dbReference>
<evidence type="ECO:0008006" key="3">
    <source>
        <dbReference type="Google" id="ProtNLM"/>
    </source>
</evidence>
<evidence type="ECO:0000256" key="1">
    <source>
        <dbReference type="ARBA" id="ARBA00023125"/>
    </source>
</evidence>
<sequence length="89" mass="9927">MNKKEVAMKMAKDAGTTYLQAEKAFNSMIEGIKASLKKGKRVTFSGFGSFEVKTRKARKGRNPKTGAVINIPKKKRIKFNPSKSFKDSL</sequence>
<protein>
    <recommendedName>
        <fullName evidence="3">DNA-binding protein HU</fullName>
    </recommendedName>
</protein>
<organism evidence="2">
    <name type="scientific">marine sediment metagenome</name>
    <dbReference type="NCBI Taxonomy" id="412755"/>
    <lineage>
        <taxon>unclassified sequences</taxon>
        <taxon>metagenomes</taxon>
        <taxon>ecological metagenomes</taxon>
    </lineage>
</organism>
<dbReference type="PANTHER" id="PTHR33175">
    <property type="entry name" value="DNA-BINDING PROTEIN HU"/>
    <property type="match status" value="1"/>
</dbReference>
<dbReference type="InterPro" id="IPR010992">
    <property type="entry name" value="IHF-like_DNA-bd_dom_sf"/>
</dbReference>
<dbReference type="InterPro" id="IPR020816">
    <property type="entry name" value="Histone-like_DNA-bd_CS"/>
</dbReference>
<dbReference type="SUPFAM" id="SSF47729">
    <property type="entry name" value="IHF-like DNA-binding proteins"/>
    <property type="match status" value="1"/>
</dbReference>
<dbReference type="PRINTS" id="PR01727">
    <property type="entry name" value="DNABINDINGHU"/>
</dbReference>
<proteinExistence type="predicted"/>
<dbReference type="GO" id="GO:0003677">
    <property type="term" value="F:DNA binding"/>
    <property type="evidence" value="ECO:0007669"/>
    <property type="project" value="UniProtKB-KW"/>
</dbReference>
<name>A0A0F9VFK7_9ZZZZ</name>
<dbReference type="PANTHER" id="PTHR33175:SF3">
    <property type="entry name" value="DNA-BINDING PROTEIN HU-BETA"/>
    <property type="match status" value="1"/>
</dbReference>
<dbReference type="InterPro" id="IPR000119">
    <property type="entry name" value="Hist_DNA-bd"/>
</dbReference>
<dbReference type="Gene3D" id="4.10.520.10">
    <property type="entry name" value="IHF-like DNA-binding proteins"/>
    <property type="match status" value="1"/>
</dbReference>
<reference evidence="2" key="1">
    <citation type="journal article" date="2015" name="Nature">
        <title>Complex archaea that bridge the gap between prokaryotes and eukaryotes.</title>
        <authorList>
            <person name="Spang A."/>
            <person name="Saw J.H."/>
            <person name="Jorgensen S.L."/>
            <person name="Zaremba-Niedzwiedzka K."/>
            <person name="Martijn J."/>
            <person name="Lind A.E."/>
            <person name="van Eijk R."/>
            <person name="Schleper C."/>
            <person name="Guy L."/>
            <person name="Ettema T.J."/>
        </authorList>
    </citation>
    <scope>NUCLEOTIDE SEQUENCE</scope>
</reference>
<dbReference type="EMBL" id="LAZR01000550">
    <property type="protein sequence ID" value="KKN64598.1"/>
    <property type="molecule type" value="Genomic_DNA"/>
</dbReference>
<gene>
    <name evidence="2" type="ORF">LCGC14_0490260</name>
</gene>
<dbReference type="CDD" id="cd13831">
    <property type="entry name" value="HU"/>
    <property type="match status" value="1"/>
</dbReference>
<dbReference type="AlphaFoldDB" id="A0A0F9VFK7"/>
<dbReference type="Pfam" id="PF00216">
    <property type="entry name" value="Bac_DNA_binding"/>
    <property type="match status" value="1"/>
</dbReference>